<dbReference type="Proteomes" id="UP000008148">
    <property type="component" value="Chromosome"/>
</dbReference>
<evidence type="ECO:0000313" key="1">
    <source>
        <dbReference type="EMBL" id="ABV13970.1"/>
    </source>
</evidence>
<accession>A8AKF8</accession>
<sequence length="59" mass="6921">MPVPRRSIAVDSRLLDLFRALVDAMEEALVKIESDIDIPYSFRSFIRCTDSKRHIHFEN</sequence>
<name>A8AKF8_CITK8</name>
<dbReference type="KEGG" id="cko:CKO_02864"/>
<keyword evidence="2" id="KW-1185">Reference proteome</keyword>
<evidence type="ECO:0000313" key="2">
    <source>
        <dbReference type="Proteomes" id="UP000008148"/>
    </source>
</evidence>
<dbReference type="AlphaFoldDB" id="A8AKF8"/>
<reference evidence="1 2" key="1">
    <citation type="submission" date="2007-08" db="EMBL/GenBank/DDBJ databases">
        <authorList>
            <consortium name="The Citrobacter koseri Genome Sequencing Project"/>
            <person name="McClelland M."/>
            <person name="Sanderson E.K."/>
            <person name="Porwollik S."/>
            <person name="Spieth J."/>
            <person name="Clifton W.S."/>
            <person name="Latreille P."/>
            <person name="Courtney L."/>
            <person name="Wang C."/>
            <person name="Pepin K."/>
            <person name="Bhonagiri V."/>
            <person name="Nash W."/>
            <person name="Johnson M."/>
            <person name="Thiruvilangam P."/>
            <person name="Wilson R."/>
        </authorList>
    </citation>
    <scope>NUCLEOTIDE SEQUENCE [LARGE SCALE GENOMIC DNA]</scope>
    <source>
        <strain evidence="2">ATCC BAA-895 / CDC 4225-83 / SGSC4696</strain>
    </source>
</reference>
<dbReference type="HOGENOM" id="CLU_2951952_0_0_6"/>
<gene>
    <name evidence="1" type="ordered locus">CKO_02864</name>
</gene>
<organism evidence="1 2">
    <name type="scientific">Citrobacter koseri (strain ATCC BAA-895 / CDC 4225-83 / SGSC4696)</name>
    <dbReference type="NCBI Taxonomy" id="290338"/>
    <lineage>
        <taxon>Bacteria</taxon>
        <taxon>Pseudomonadati</taxon>
        <taxon>Pseudomonadota</taxon>
        <taxon>Gammaproteobacteria</taxon>
        <taxon>Enterobacterales</taxon>
        <taxon>Enterobacteriaceae</taxon>
        <taxon>Citrobacter</taxon>
    </lineage>
</organism>
<proteinExistence type="predicted"/>
<protein>
    <submittedName>
        <fullName evidence="1">Uncharacterized protein</fullName>
    </submittedName>
</protein>
<dbReference type="EMBL" id="CP000822">
    <property type="protein sequence ID" value="ABV13970.1"/>
    <property type="molecule type" value="Genomic_DNA"/>
</dbReference>